<dbReference type="EMBL" id="PRFA01000048">
    <property type="protein sequence ID" value="PWU90700.1"/>
    <property type="molecule type" value="Genomic_DNA"/>
</dbReference>
<dbReference type="VEuPathDB" id="TriTrypDB:TCDM_04914"/>
<dbReference type="VEuPathDB" id="TriTrypDB:C3747_60g53"/>
<dbReference type="VEuPathDB" id="TriTrypDB:ECC02_001943"/>
<gene>
    <name evidence="2" type="ORF">C4B63_48g19</name>
</gene>
<reference evidence="2 3" key="1">
    <citation type="journal article" date="2018" name="Microb. Genom.">
        <title>Expanding an expanded genome: long-read sequencing of Trypanosoma cruzi.</title>
        <authorList>
            <person name="Berna L."/>
            <person name="Rodriguez M."/>
            <person name="Chiribao M.L."/>
            <person name="Parodi-Talice A."/>
            <person name="Pita S."/>
            <person name="Rijo G."/>
            <person name="Alvarez-Valin F."/>
            <person name="Robello C."/>
        </authorList>
    </citation>
    <scope>NUCLEOTIDE SEQUENCE [LARGE SCALE GENOMIC DNA]</scope>
    <source>
        <strain evidence="2 3">Dm28c</strain>
    </source>
</reference>
<feature type="region of interest" description="Disordered" evidence="1">
    <location>
        <begin position="1"/>
        <end position="26"/>
    </location>
</feature>
<feature type="compositionally biased region" description="Polar residues" evidence="1">
    <location>
        <begin position="409"/>
        <end position="418"/>
    </location>
</feature>
<feature type="region of interest" description="Disordered" evidence="1">
    <location>
        <begin position="408"/>
        <end position="436"/>
    </location>
</feature>
<dbReference type="VEuPathDB" id="TriTrypDB:TCSYLVIO_004894"/>
<dbReference type="VEuPathDB" id="TriTrypDB:TcCLB.504021.120"/>
<evidence type="ECO:0000313" key="2">
    <source>
        <dbReference type="EMBL" id="PWU90700.1"/>
    </source>
</evidence>
<dbReference type="VEuPathDB" id="TriTrypDB:TcCLB.507677.30"/>
<sequence length="727" mass="81617">MKKIPRHPQPQPIRLPAAEESLKPTHPFLVGSKDESKFLGCKTRVTFPALSRHLVAHGKSSNSPLPEIVCERLPTVSHGDALNASAGVQNDSSSVDRASDRSLTDIYLGTSLRTTENDENEGQDAKEMQEFLLNAFPESLKHIATDEASAECLASESVEGVTDSGYHRQFTEFVLRDVYELLSRAAAAHEVRLRYLLRQNMMDMEGANSKLLEAAMIDESTRSLSEWNDVWYQVPHPASGVLVAVTVRPPRFAAGMVWNGNDSFLLGGTAFLQEGRILQIWLPFGNKSPENSKTMPVNIGNQVSFNTSVTGGAGGSCHRFQVRLLLREFLSVSKVGMGSMMQTFSLIPENVSVKVTRNQALQYELIQSVLDQCAPGAVSRAFSLQLLLPTKVRNGIILSCVDDAAGSSHGLNQTTPGSQVDDEEEQRNKPVGSRSSSVIWSLSSTLTKKGPVEAKTFRRQPLGDEAYLVYTNPKLYALVMKHSPATLTANANVIREYLQYSQRLFLYQLMKRLLAATRTIQRFFRHCIAKRERAVNRMLRLWGKLELDSRDELKKCTNACATTDRLGFIVASVLWQHVITTKEYKMAMLEEQFSLRRVAYRKWCAQRLEEERAKLEITRKGSLSVGLMTDVKKNKKSKRASHVEVEKMPAVRGGKVVDVALLKANNQWILKWGDVIHARFGWYIDPEELLQEYHRRLLISLRNSILRMAEVQEELKKNSKTMALSPL</sequence>
<proteinExistence type="predicted"/>
<protein>
    <submittedName>
        <fullName evidence="2">Uncharacterized protein</fullName>
    </submittedName>
</protein>
<comment type="caution">
    <text evidence="2">The sequence shown here is derived from an EMBL/GenBank/DDBJ whole genome shotgun (WGS) entry which is preliminary data.</text>
</comment>
<dbReference type="VEuPathDB" id="TriTrypDB:Tc_MARK_3639"/>
<organism evidence="2 3">
    <name type="scientific">Trypanosoma cruzi</name>
    <dbReference type="NCBI Taxonomy" id="5693"/>
    <lineage>
        <taxon>Eukaryota</taxon>
        <taxon>Discoba</taxon>
        <taxon>Euglenozoa</taxon>
        <taxon>Kinetoplastea</taxon>
        <taxon>Metakinetoplastina</taxon>
        <taxon>Trypanosomatida</taxon>
        <taxon>Trypanosomatidae</taxon>
        <taxon>Trypanosoma</taxon>
        <taxon>Schizotrypanum</taxon>
    </lineage>
</organism>
<accession>A0A2V2V2W5</accession>
<dbReference type="AlphaFoldDB" id="A0A2V2V2W5"/>
<dbReference type="VEuPathDB" id="TriTrypDB:TcBrA4_0016070"/>
<evidence type="ECO:0000256" key="1">
    <source>
        <dbReference type="SAM" id="MobiDB-lite"/>
    </source>
</evidence>
<dbReference type="Proteomes" id="UP000246121">
    <property type="component" value="Unassembled WGS sequence"/>
</dbReference>
<name>A0A2V2V2W5_TRYCR</name>
<dbReference type="VEuPathDB" id="TriTrypDB:BCY84_10888"/>
<evidence type="ECO:0000313" key="3">
    <source>
        <dbReference type="Proteomes" id="UP000246121"/>
    </source>
</evidence>
<dbReference type="VEuPathDB" id="TriTrypDB:TcG_05263"/>
<dbReference type="VEuPathDB" id="TriTrypDB:C4B63_48g19"/>
<dbReference type="VEuPathDB" id="TriTrypDB:TcCL_ESM06969"/>